<keyword evidence="2" id="KW-1185">Reference proteome</keyword>
<gene>
    <name evidence="1" type="ORF">Bequi_13360</name>
</gene>
<evidence type="ECO:0000313" key="2">
    <source>
        <dbReference type="Proteomes" id="UP001203761"/>
    </source>
</evidence>
<accession>A0ABT0R4E1</accession>
<comment type="caution">
    <text evidence="1">The sequence shown here is derived from an EMBL/GenBank/DDBJ whole genome shotgun (WGS) entry which is preliminary data.</text>
</comment>
<reference evidence="1" key="1">
    <citation type="submission" date="2022-02" db="EMBL/GenBank/DDBJ databases">
        <authorList>
            <person name="Lee M."/>
            <person name="Kim S.-J."/>
            <person name="Jung M.-Y."/>
        </authorList>
    </citation>
    <scope>NUCLEOTIDE SEQUENCE</scope>
    <source>
        <strain evidence="1">JHP9</strain>
    </source>
</reference>
<dbReference type="Proteomes" id="UP001203761">
    <property type="component" value="Unassembled WGS sequence"/>
</dbReference>
<evidence type="ECO:0000313" key="1">
    <source>
        <dbReference type="EMBL" id="MCL6424353.1"/>
    </source>
</evidence>
<organism evidence="1 2">
    <name type="scientific">Brachybacterium equifaecis</name>
    <dbReference type="NCBI Taxonomy" id="2910770"/>
    <lineage>
        <taxon>Bacteria</taxon>
        <taxon>Bacillati</taxon>
        <taxon>Actinomycetota</taxon>
        <taxon>Actinomycetes</taxon>
        <taxon>Micrococcales</taxon>
        <taxon>Dermabacteraceae</taxon>
        <taxon>Brachybacterium</taxon>
    </lineage>
</organism>
<protein>
    <submittedName>
        <fullName evidence="1">Uncharacterized protein</fullName>
    </submittedName>
</protein>
<proteinExistence type="predicted"/>
<name>A0ABT0R4E1_9MICO</name>
<sequence length="199" mass="22283">MSTKLTSAERKADRSLCPVPISSKLDLRVHDVAEAMRAAGETQQLTMDDLKSWRRDPESVPAWLVVLEAERELRRARSSAKAEARREREAARTFERKHERVIRTAHVIERLERGATRFRSELDREIVEGLAFEVSKELVRGTDPSELDAAAVNALKAVGVSAFKHKEWIVHAGGCEGTGRTCMDDAIARLQLGKTDDLP</sequence>
<dbReference type="RefSeq" id="WP_249738433.1">
    <property type="nucleotide sequence ID" value="NZ_JAKNCJ010000012.1"/>
</dbReference>
<dbReference type="EMBL" id="JAKNCJ010000012">
    <property type="protein sequence ID" value="MCL6424353.1"/>
    <property type="molecule type" value="Genomic_DNA"/>
</dbReference>